<dbReference type="GO" id="GO:0050660">
    <property type="term" value="F:flavin adenine dinucleotide binding"/>
    <property type="evidence" value="ECO:0007669"/>
    <property type="project" value="InterPro"/>
</dbReference>
<dbReference type="Gene3D" id="2.40.110.10">
    <property type="entry name" value="Butyryl-CoA Dehydrogenase, subunit A, domain 2"/>
    <property type="match status" value="1"/>
</dbReference>
<dbReference type="InterPro" id="IPR037069">
    <property type="entry name" value="AcylCoA_DH/ox_N_sf"/>
</dbReference>
<dbReference type="Pfam" id="PF02770">
    <property type="entry name" value="Acyl-CoA_dh_M"/>
    <property type="match status" value="1"/>
</dbReference>
<dbReference type="InterPro" id="IPR052166">
    <property type="entry name" value="Diverse_Acyl-CoA_DH"/>
</dbReference>
<accession>A0A382YB02</accession>
<evidence type="ECO:0000313" key="3">
    <source>
        <dbReference type="EMBL" id="SVD80025.1"/>
    </source>
</evidence>
<evidence type="ECO:0000259" key="1">
    <source>
        <dbReference type="Pfam" id="PF02770"/>
    </source>
</evidence>
<organism evidence="3">
    <name type="scientific">marine metagenome</name>
    <dbReference type="NCBI Taxonomy" id="408172"/>
    <lineage>
        <taxon>unclassified sequences</taxon>
        <taxon>metagenomes</taxon>
        <taxon>ecological metagenomes</taxon>
    </lineage>
</organism>
<dbReference type="Pfam" id="PF02771">
    <property type="entry name" value="Acyl-CoA_dh_N"/>
    <property type="match status" value="1"/>
</dbReference>
<dbReference type="AlphaFoldDB" id="A0A382YB02"/>
<dbReference type="InterPro" id="IPR013786">
    <property type="entry name" value="AcylCoA_DH/ox_N"/>
</dbReference>
<protein>
    <recommendedName>
        <fullName evidence="4">Acyl-CoA dehydrogenase</fullName>
    </recommendedName>
</protein>
<reference evidence="3" key="1">
    <citation type="submission" date="2018-05" db="EMBL/GenBank/DDBJ databases">
        <authorList>
            <person name="Lanie J.A."/>
            <person name="Ng W.-L."/>
            <person name="Kazmierczak K.M."/>
            <person name="Andrzejewski T.M."/>
            <person name="Davidsen T.M."/>
            <person name="Wayne K.J."/>
            <person name="Tettelin H."/>
            <person name="Glass J.I."/>
            <person name="Rusch D."/>
            <person name="Podicherti R."/>
            <person name="Tsui H.-C.T."/>
            <person name="Winkler M.E."/>
        </authorList>
    </citation>
    <scope>NUCLEOTIDE SEQUENCE</scope>
</reference>
<dbReference type="SUPFAM" id="SSF56645">
    <property type="entry name" value="Acyl-CoA dehydrogenase NM domain-like"/>
    <property type="match status" value="1"/>
</dbReference>
<dbReference type="EMBL" id="UINC01174080">
    <property type="protein sequence ID" value="SVD80025.1"/>
    <property type="molecule type" value="Genomic_DNA"/>
</dbReference>
<proteinExistence type="predicted"/>
<dbReference type="InterPro" id="IPR046373">
    <property type="entry name" value="Acyl-CoA_Oxase/DH_mid-dom_sf"/>
</dbReference>
<dbReference type="PANTHER" id="PTHR42803:SF1">
    <property type="entry name" value="BROAD-SPECIFICITY LINEAR ACYL-COA DEHYDROGENASE FADE5"/>
    <property type="match status" value="1"/>
</dbReference>
<dbReference type="GO" id="GO:0016627">
    <property type="term" value="F:oxidoreductase activity, acting on the CH-CH group of donors"/>
    <property type="evidence" value="ECO:0007669"/>
    <property type="project" value="InterPro"/>
</dbReference>
<evidence type="ECO:0000259" key="2">
    <source>
        <dbReference type="Pfam" id="PF02771"/>
    </source>
</evidence>
<dbReference type="PANTHER" id="PTHR42803">
    <property type="entry name" value="ACYL-COA DEHYDROGENASE"/>
    <property type="match status" value="1"/>
</dbReference>
<feature type="domain" description="Acyl-CoA dehydrogenase/oxidase N-terminal" evidence="2">
    <location>
        <begin position="79"/>
        <end position="158"/>
    </location>
</feature>
<dbReference type="InterPro" id="IPR009100">
    <property type="entry name" value="AcylCoA_DH/oxidase_NM_dom_sf"/>
</dbReference>
<evidence type="ECO:0008006" key="4">
    <source>
        <dbReference type="Google" id="ProtNLM"/>
    </source>
</evidence>
<dbReference type="Gene3D" id="1.10.540.10">
    <property type="entry name" value="Acyl-CoA dehydrogenase/oxidase, N-terminal domain"/>
    <property type="match status" value="1"/>
</dbReference>
<feature type="non-terminal residue" evidence="3">
    <location>
        <position position="208"/>
    </location>
</feature>
<gene>
    <name evidence="3" type="ORF">METZ01_LOCUS432879</name>
</gene>
<name>A0A382YB02_9ZZZZ</name>
<sequence>MSSTEYYADRRELQFVVMEVLQAGKLCSLEAFSEFDEDLFMMTINEACSFAEQVLGPLNQSGDREGCRMADGSVVTPEGFPEAWKQMGGEGWLALNMSPDYGGMGLPELVSVAAKEVQLAANQALCIGNTLTTGAANLILAFGSAEQKDAYCEKMLNGTWSGTMCLTEPQAGSSVGDITSTALKQPQGHYLIKGTKQFITTGEHNMAE</sequence>
<dbReference type="InterPro" id="IPR006091">
    <property type="entry name" value="Acyl-CoA_Oxase/DH_mid-dom"/>
</dbReference>
<feature type="domain" description="Acyl-CoA oxidase/dehydrogenase middle" evidence="1">
    <location>
        <begin position="164"/>
        <end position="204"/>
    </location>
</feature>